<dbReference type="PROSITE" id="PS51257">
    <property type="entry name" value="PROKAR_LIPOPROTEIN"/>
    <property type="match status" value="1"/>
</dbReference>
<sequence>MGKMNKVMLYTAILILTGCAAKTPPKIYNWNGYQDAIYQFYTNETSPQQQIATLQKLVEQSKSNNKPVPPGVHAQLGMLYGNTGNAELAVQEFNAEKSQYPESASYINFLTARKIKGQ</sequence>
<keyword evidence="1" id="KW-0449">Lipoprotein</keyword>
<protein>
    <submittedName>
        <fullName evidence="1">Lipoprotein</fullName>
    </submittedName>
</protein>
<dbReference type="PIRSF" id="PIRSF020555">
    <property type="entry name" value="UCP020555"/>
    <property type="match status" value="1"/>
</dbReference>
<accession>A0A095TIV5</accession>
<evidence type="ECO:0000313" key="1">
    <source>
        <dbReference type="EMBL" id="KGD76781.1"/>
    </source>
</evidence>
<dbReference type="InterPro" id="IPR014508">
    <property type="entry name" value="UCP020555_TPR-like"/>
</dbReference>
<dbReference type="eggNOG" id="COG4259">
    <property type="taxonomic scope" value="Bacteria"/>
</dbReference>
<gene>
    <name evidence="1" type="ORF">HA49_04685</name>
</gene>
<dbReference type="RefSeq" id="WP_038017246.1">
    <property type="nucleotide sequence ID" value="NZ_JPKR02000001.1"/>
</dbReference>
<dbReference type="AlphaFoldDB" id="A0A095TIV5"/>
<dbReference type="Pfam" id="PF16068">
    <property type="entry name" value="DUF4810"/>
    <property type="match status" value="1"/>
</dbReference>
<dbReference type="STRING" id="642227.HA49_04685"/>
<comment type="caution">
    <text evidence="1">The sequence shown here is derived from an EMBL/GenBank/DDBJ whole genome shotgun (WGS) entry which is preliminary data.</text>
</comment>
<dbReference type="Proteomes" id="UP000029577">
    <property type="component" value="Unassembled WGS sequence"/>
</dbReference>
<proteinExistence type="predicted"/>
<keyword evidence="2" id="KW-1185">Reference proteome</keyword>
<dbReference type="EMBL" id="JPKR02000001">
    <property type="protein sequence ID" value="KGD76781.1"/>
    <property type="molecule type" value="Genomic_DNA"/>
</dbReference>
<organism evidence="1 2">
    <name type="scientific">Tatumella morbirosei</name>
    <dbReference type="NCBI Taxonomy" id="642227"/>
    <lineage>
        <taxon>Bacteria</taxon>
        <taxon>Pseudomonadati</taxon>
        <taxon>Pseudomonadota</taxon>
        <taxon>Gammaproteobacteria</taxon>
        <taxon>Enterobacterales</taxon>
        <taxon>Erwiniaceae</taxon>
        <taxon>Tatumella</taxon>
    </lineage>
</organism>
<reference evidence="1" key="1">
    <citation type="submission" date="2014-12" db="EMBL/GenBank/DDBJ databases">
        <title>The draft genome of the Tatumella morbirosei type strain, LMG23360T isolated from pineapple rot.</title>
        <authorList>
            <person name="Smits T.H."/>
            <person name="Palmer M."/>
            <person name="Venter S.N."/>
            <person name="Duffy B."/>
            <person name="Steenkamp E.T."/>
            <person name="Chan W.Y."/>
            <person name="Coutinho T.A."/>
            <person name="Coetzee M.P."/>
            <person name="De Maayer P."/>
        </authorList>
    </citation>
    <scope>NUCLEOTIDE SEQUENCE [LARGE SCALE GENOMIC DNA]</scope>
    <source>
        <strain evidence="1">LMG 23360</strain>
    </source>
</reference>
<name>A0A095TIV5_9GAMM</name>
<evidence type="ECO:0000313" key="2">
    <source>
        <dbReference type="Proteomes" id="UP000029577"/>
    </source>
</evidence>
<dbReference type="OrthoDB" id="9800218at2"/>